<dbReference type="Pfam" id="PF13191">
    <property type="entry name" value="AAA_16"/>
    <property type="match status" value="1"/>
</dbReference>
<feature type="domain" description="HTH luxR-type" evidence="3">
    <location>
        <begin position="898"/>
        <end position="961"/>
    </location>
</feature>
<dbReference type="PROSITE" id="PS00622">
    <property type="entry name" value="HTH_LUXR_1"/>
    <property type="match status" value="1"/>
</dbReference>
<dbReference type="PROSITE" id="PS50043">
    <property type="entry name" value="HTH_LUXR_2"/>
    <property type="match status" value="1"/>
</dbReference>
<dbReference type="SUPFAM" id="SSF52540">
    <property type="entry name" value="P-loop containing nucleoside triphosphate hydrolases"/>
    <property type="match status" value="1"/>
</dbReference>
<dbReference type="Proteomes" id="UP000295748">
    <property type="component" value="Chromosome"/>
</dbReference>
<dbReference type="InterPro" id="IPR027417">
    <property type="entry name" value="P-loop_NTPase"/>
</dbReference>
<dbReference type="SUPFAM" id="SSF46894">
    <property type="entry name" value="C-terminal effector domain of the bipartite response regulators"/>
    <property type="match status" value="1"/>
</dbReference>
<gene>
    <name evidence="4" type="ORF">E4K62_01105</name>
</gene>
<evidence type="ECO:0000256" key="1">
    <source>
        <dbReference type="ARBA" id="ARBA00022741"/>
    </source>
</evidence>
<dbReference type="InterPro" id="IPR036388">
    <property type="entry name" value="WH-like_DNA-bd_sf"/>
</dbReference>
<dbReference type="Pfam" id="PF00196">
    <property type="entry name" value="GerE"/>
    <property type="match status" value="1"/>
</dbReference>
<keyword evidence="2" id="KW-0067">ATP-binding</keyword>
<dbReference type="CDD" id="cd06170">
    <property type="entry name" value="LuxR_C_like"/>
    <property type="match status" value="1"/>
</dbReference>
<keyword evidence="1" id="KW-0547">Nucleotide-binding</keyword>
<evidence type="ECO:0000313" key="4">
    <source>
        <dbReference type="EMBL" id="QBR90526.1"/>
    </source>
</evidence>
<reference evidence="4 5" key="1">
    <citation type="submission" date="2019-03" db="EMBL/GenBank/DDBJ databases">
        <authorList>
            <person name="Dong K."/>
        </authorList>
    </citation>
    <scope>NUCLEOTIDE SEQUENCE [LARGE SCALE GENOMIC DNA]</scope>
    <source>
        <strain evidence="5">dk512</strain>
    </source>
</reference>
<dbReference type="InterPro" id="IPR041664">
    <property type="entry name" value="AAA_16"/>
</dbReference>
<dbReference type="PRINTS" id="PR00038">
    <property type="entry name" value="HTHLUXR"/>
</dbReference>
<dbReference type="PANTHER" id="PTHR16305">
    <property type="entry name" value="TESTICULAR SOLUBLE ADENYLYL CYCLASE"/>
    <property type="match status" value="1"/>
</dbReference>
<name>A0ABX5SWH2_9MICO</name>
<dbReference type="Gene3D" id="1.10.10.10">
    <property type="entry name" value="Winged helix-like DNA-binding domain superfamily/Winged helix DNA-binding domain"/>
    <property type="match status" value="1"/>
</dbReference>
<proteinExistence type="predicted"/>
<evidence type="ECO:0000256" key="2">
    <source>
        <dbReference type="ARBA" id="ARBA00022840"/>
    </source>
</evidence>
<accession>A0ABX5SWH2</accession>
<organism evidence="4 5">
    <name type="scientific">Microbacterium wangchenii</name>
    <dbReference type="NCBI Taxonomy" id="2541726"/>
    <lineage>
        <taxon>Bacteria</taxon>
        <taxon>Bacillati</taxon>
        <taxon>Actinomycetota</taxon>
        <taxon>Actinomycetes</taxon>
        <taxon>Micrococcales</taxon>
        <taxon>Microbacteriaceae</taxon>
        <taxon>Microbacterium</taxon>
    </lineage>
</organism>
<evidence type="ECO:0000313" key="5">
    <source>
        <dbReference type="Proteomes" id="UP000295748"/>
    </source>
</evidence>
<sequence length="961" mass="101419">MVSRHLSGSELLRVRCCAAQYCVVSTRLPGSSGTHEAGTGTTLATLLGRLTERDAIDHLLAEAQAGRSGTLVVRGEAGIGKTALLEHARETATSLGLRVTGCCGAESETQFAFAALHQMCAPLLDRVDALPEPQLAALGVALGLRSGAVPDPFLVGLATLSLLAEVAEQGPLLCLIDDAQWIDQASAQVLTFVARRVAAEGVVLLFAARDVGIDDVDPVAGLSPELRVNGLGENDARMLLAAGVRAPLDDEVRDRIIAESRGNPLALLELPRSASPSRLAGGFELPDTLTIPRRIEEVFHRRSAELSAQAQLLLLLAAAEPTGDGALLWRAAEHLGVPLEAAGPAEDSGLLEIDTSVRFRHPLVRSAVYRAASPTDRRRVHAALAAAIDPQVHPDRRAWHRAQAVWGQDEEVAAELERSAERTRERGGVAAAAAFLQQAADLTPEPAARARRALAAAHAKHDSGASIAAAELLDVAAAGPLDELQRARLELLRARIAFQLTQGAEVPGMLLDAAEILAPLDPALARETYLHAIDAAMITGGTGDVRGAREVATAALGAPPPPGPPTPPDLLLEGLIVTFTRGYVAGAPAVKDALRAFHDRGFDGEALGEMGSRRWLWLATRSAAALFDEERVRVLAARNVRLARDSGALATLPGALVGHAGILVLAGELSLAAELCAEASEITRATGAVPLPYADIILAAWRGHETETAQLYAANVEKAAGHRGGAEMATANYSLAVLRNGTGDYESAATAAAEGCETNELSNTGLSLLELVEAATRAGQPGLAATALTELCARAEASGAPFALGVAARSRALANSGPAAEDEYLEAIARIGASRMTGYLARTHLVYGEWLRREGRRQDAREQLRVAHELLSTMGAEAFAERAARELRATGEYPRKRTATPATALTEHELQIARLVATGATSREVGVQLFLSPRTIEAHLRNIFRKLGITSRRQLREMRLP</sequence>
<dbReference type="PANTHER" id="PTHR16305:SF35">
    <property type="entry name" value="TRANSCRIPTIONAL ACTIVATOR DOMAIN"/>
    <property type="match status" value="1"/>
</dbReference>
<dbReference type="InterPro" id="IPR016032">
    <property type="entry name" value="Sig_transdc_resp-reg_C-effctor"/>
</dbReference>
<dbReference type="InterPro" id="IPR000792">
    <property type="entry name" value="Tscrpt_reg_LuxR_C"/>
</dbReference>
<dbReference type="SMART" id="SM00421">
    <property type="entry name" value="HTH_LUXR"/>
    <property type="match status" value="1"/>
</dbReference>
<keyword evidence="5" id="KW-1185">Reference proteome</keyword>
<evidence type="ECO:0000259" key="3">
    <source>
        <dbReference type="PROSITE" id="PS50043"/>
    </source>
</evidence>
<dbReference type="EMBL" id="CP038266">
    <property type="protein sequence ID" value="QBR90526.1"/>
    <property type="molecule type" value="Genomic_DNA"/>
</dbReference>
<protein>
    <submittedName>
        <fullName evidence="4">LuxR family transcriptional regulator</fullName>
    </submittedName>
</protein>